<evidence type="ECO:0000256" key="2">
    <source>
        <dbReference type="ARBA" id="ARBA00022603"/>
    </source>
</evidence>
<dbReference type="OrthoDB" id="27492at2157"/>
<dbReference type="PANTHER" id="PTHR40703:SF1">
    <property type="entry name" value="TRNA (PSEUDOURIDINE(54)-N(1))-METHYLTRANSFERASE"/>
    <property type="match status" value="1"/>
</dbReference>
<dbReference type="GO" id="GO:0030488">
    <property type="term" value="P:tRNA methylation"/>
    <property type="evidence" value="ECO:0007669"/>
    <property type="project" value="UniProtKB-UniRule"/>
</dbReference>
<dbReference type="EC" id="2.1.1.257" evidence="6"/>
<accession>A0A343TKA2</accession>
<dbReference type="SUPFAM" id="SSF75217">
    <property type="entry name" value="alpha/beta knot"/>
    <property type="match status" value="1"/>
</dbReference>
<evidence type="ECO:0000256" key="4">
    <source>
        <dbReference type="ARBA" id="ARBA00022691"/>
    </source>
</evidence>
<name>A0A343TKA2_9EURY</name>
<gene>
    <name evidence="6 8" type="primary">trmY</name>
    <name evidence="8" type="ORF">AArcSl_1898</name>
</gene>
<dbReference type="CDD" id="cd18087">
    <property type="entry name" value="TrmY-like"/>
    <property type="match status" value="1"/>
</dbReference>
<dbReference type="NCBIfam" id="NF002560">
    <property type="entry name" value="PRK02135.1"/>
    <property type="match status" value="1"/>
</dbReference>
<evidence type="ECO:0000256" key="7">
    <source>
        <dbReference type="SAM" id="MobiDB-lite"/>
    </source>
</evidence>
<dbReference type="InterPro" id="IPR029028">
    <property type="entry name" value="Alpha/beta_knot_MTases"/>
</dbReference>
<dbReference type="InterPro" id="IPR007158">
    <property type="entry name" value="TrmY"/>
</dbReference>
<dbReference type="PANTHER" id="PTHR40703">
    <property type="entry name" value="TRNA (PSEUDOURIDINE(54)-N(1))-METHYLTRANSFERASE"/>
    <property type="match status" value="1"/>
</dbReference>
<keyword evidence="4 6" id="KW-0949">S-adenosyl-L-methionine</keyword>
<keyword evidence="1 6" id="KW-0963">Cytoplasm</keyword>
<evidence type="ECO:0000256" key="1">
    <source>
        <dbReference type="ARBA" id="ARBA00022490"/>
    </source>
</evidence>
<comment type="function">
    <text evidence="6">Specifically catalyzes the N1-methylation of pseudouridine at position 54 (Psi54) in tRNAs.</text>
</comment>
<dbReference type="InterPro" id="IPR029026">
    <property type="entry name" value="tRNA_m1G_MTases_N"/>
</dbReference>
<keyword evidence="5 6" id="KW-0819">tRNA processing</keyword>
<dbReference type="HAMAP" id="MF_00587">
    <property type="entry name" value="tRNA_methyltr_TrmY"/>
    <property type="match status" value="1"/>
</dbReference>
<feature type="binding site" evidence="6">
    <location>
        <position position="160"/>
    </location>
    <ligand>
        <name>S-adenosyl-L-methionine</name>
        <dbReference type="ChEBI" id="CHEBI:59789"/>
    </ligand>
</feature>
<comment type="similarity">
    <text evidence="6">Belongs to the methyltransferase superfamily. TrmY family.</text>
</comment>
<organism evidence="8 9">
    <name type="scientific">Halalkaliarchaeum desulfuricum</name>
    <dbReference type="NCBI Taxonomy" id="2055893"/>
    <lineage>
        <taxon>Archaea</taxon>
        <taxon>Methanobacteriati</taxon>
        <taxon>Methanobacteriota</taxon>
        <taxon>Stenosarchaea group</taxon>
        <taxon>Halobacteria</taxon>
        <taxon>Halobacteriales</taxon>
        <taxon>Haloferacaceae</taxon>
        <taxon>Halalkaliarchaeum</taxon>
    </lineage>
</organism>
<feature type="compositionally biased region" description="Gly residues" evidence="7">
    <location>
        <begin position="138"/>
        <end position="149"/>
    </location>
</feature>
<feature type="region of interest" description="Disordered" evidence="7">
    <location>
        <begin position="138"/>
        <end position="157"/>
    </location>
</feature>
<dbReference type="AlphaFoldDB" id="A0A343TKA2"/>
<keyword evidence="9" id="KW-1185">Reference proteome</keyword>
<dbReference type="Pfam" id="PF04013">
    <property type="entry name" value="Methyltrn_RNA_2"/>
    <property type="match status" value="1"/>
</dbReference>
<dbReference type="Proteomes" id="UP000263012">
    <property type="component" value="Chromosome"/>
</dbReference>
<comment type="subunit">
    <text evidence="6">Homodimer.</text>
</comment>
<dbReference type="GO" id="GO:0005737">
    <property type="term" value="C:cytoplasm"/>
    <property type="evidence" value="ECO:0007669"/>
    <property type="project" value="UniProtKB-SubCell"/>
</dbReference>
<proteinExistence type="inferred from homology"/>
<sequence>MSEAPDAEKAGSDVKKGGSVAFVIVGHDAPTTPEFSLSDLPGGAGRLDLLARCVNAGLFLSHGIRENVRVHLVLDDTYTVSFDGASVRNLSPDERNVAARVRGALEASDGAIGHQPAEPSPGVRLYRMGFEETLESVAGGGRRVSGPGEGGPPDPTAVQLHEDGTPLPELDVPDDPVFVLSDHHDFSDEESALLSEIADEHVRVGPERIHADHAITIAHNYLDTDGYRRY</sequence>
<evidence type="ECO:0000256" key="3">
    <source>
        <dbReference type="ARBA" id="ARBA00022679"/>
    </source>
</evidence>
<comment type="caution">
    <text evidence="6">Lacks conserved residue(s) required for the propagation of feature annotation.</text>
</comment>
<dbReference type="KEGG" id="hdf:AArcSl_1898"/>
<evidence type="ECO:0000313" key="8">
    <source>
        <dbReference type="EMBL" id="AUX09524.1"/>
    </source>
</evidence>
<dbReference type="EMBL" id="CP025066">
    <property type="protein sequence ID" value="AUX09524.1"/>
    <property type="molecule type" value="Genomic_DNA"/>
</dbReference>
<dbReference type="GO" id="GO:0008757">
    <property type="term" value="F:S-adenosylmethionine-dependent methyltransferase activity"/>
    <property type="evidence" value="ECO:0007669"/>
    <property type="project" value="UniProtKB-UniRule"/>
</dbReference>
<evidence type="ECO:0000256" key="6">
    <source>
        <dbReference type="HAMAP-Rule" id="MF_00587"/>
    </source>
</evidence>
<evidence type="ECO:0000313" key="9">
    <source>
        <dbReference type="Proteomes" id="UP000263012"/>
    </source>
</evidence>
<comment type="subcellular location">
    <subcellularLocation>
        <location evidence="6">Cytoplasm</location>
    </subcellularLocation>
</comment>
<protein>
    <recommendedName>
        <fullName evidence="6">tRNA (pseudouridine(54)-N(1))-methyltransferase</fullName>
        <ecNumber evidence="6">2.1.1.257</ecNumber>
    </recommendedName>
</protein>
<keyword evidence="2 6" id="KW-0489">Methyltransferase</keyword>
<comment type="catalytic activity">
    <reaction evidence="6">
        <text>pseudouridine(54) in tRNA + S-adenosyl-L-methionine = N(1)-methylpseudouridine(54) in tRNA + S-adenosyl-L-homocysteine + H(+)</text>
        <dbReference type="Rhea" id="RHEA:55292"/>
        <dbReference type="Rhea" id="RHEA-COMP:14140"/>
        <dbReference type="Rhea" id="RHEA-COMP:14141"/>
        <dbReference type="ChEBI" id="CHEBI:15378"/>
        <dbReference type="ChEBI" id="CHEBI:57856"/>
        <dbReference type="ChEBI" id="CHEBI:59789"/>
        <dbReference type="ChEBI" id="CHEBI:65314"/>
        <dbReference type="ChEBI" id="CHEBI:74890"/>
        <dbReference type="EC" id="2.1.1.257"/>
    </reaction>
</comment>
<dbReference type="Gene3D" id="3.40.1280.10">
    <property type="match status" value="1"/>
</dbReference>
<evidence type="ECO:0000256" key="5">
    <source>
        <dbReference type="ARBA" id="ARBA00022694"/>
    </source>
</evidence>
<keyword evidence="3 6" id="KW-0808">Transferase</keyword>
<dbReference type="GO" id="GO:0008175">
    <property type="term" value="F:tRNA methyltransferase activity"/>
    <property type="evidence" value="ECO:0007669"/>
    <property type="project" value="UniProtKB-UniRule"/>
</dbReference>
<reference evidence="9" key="1">
    <citation type="submission" date="2017-11" db="EMBL/GenBank/DDBJ databases">
        <title>Phenotypic and genomic properties of facultatively anaerobic sulfur-reducing natronoarchaea from hypersaline soda lakes.</title>
        <authorList>
            <person name="Sorokin D.Y."/>
            <person name="Kublanov I.V."/>
            <person name="Roman P."/>
            <person name="Sinninghe Damste J.S."/>
            <person name="Golyshin P.N."/>
            <person name="Rojo D."/>
            <person name="Ciordia S."/>
            <person name="Mena M.D.C."/>
            <person name="Ferrer M."/>
            <person name="Messina E."/>
            <person name="Smedile F."/>
            <person name="La Spada G."/>
            <person name="La Cono V."/>
            <person name="Yakimov M.M."/>
        </authorList>
    </citation>
    <scope>NUCLEOTIDE SEQUENCE [LARGE SCALE GENOMIC DNA]</scope>
    <source>
        <strain evidence="9">AArc-Sl</strain>
    </source>
</reference>